<dbReference type="Gene3D" id="3.40.720.10">
    <property type="entry name" value="Alkaline Phosphatase, subunit A"/>
    <property type="match status" value="1"/>
</dbReference>
<gene>
    <name evidence="7" type="ORF">EZS27_044092</name>
</gene>
<reference evidence="7" key="1">
    <citation type="submission" date="2019-03" db="EMBL/GenBank/DDBJ databases">
        <title>Single cell metagenomics reveals metabolic interactions within the superorganism composed of flagellate Streblomastix strix and complex community of Bacteroidetes bacteria on its surface.</title>
        <authorList>
            <person name="Treitli S.C."/>
            <person name="Kolisko M."/>
            <person name="Husnik F."/>
            <person name="Keeling P."/>
            <person name="Hampl V."/>
        </authorList>
    </citation>
    <scope>NUCLEOTIDE SEQUENCE</scope>
    <source>
        <strain evidence="7">STM</strain>
    </source>
</reference>
<evidence type="ECO:0000256" key="3">
    <source>
        <dbReference type="ARBA" id="ARBA00022692"/>
    </source>
</evidence>
<comment type="caution">
    <text evidence="7">The sequence shown here is derived from an EMBL/GenBank/DDBJ whole genome shotgun (WGS) entry which is preliminary data.</text>
</comment>
<evidence type="ECO:0000256" key="4">
    <source>
        <dbReference type="ARBA" id="ARBA00022989"/>
    </source>
</evidence>
<accession>A0A5J4P4T0</accession>
<dbReference type="InterPro" id="IPR050448">
    <property type="entry name" value="OpgB/LTA_synthase_biosynth"/>
</dbReference>
<organism evidence="7">
    <name type="scientific">termite gut metagenome</name>
    <dbReference type="NCBI Taxonomy" id="433724"/>
    <lineage>
        <taxon>unclassified sequences</taxon>
        <taxon>metagenomes</taxon>
        <taxon>organismal metagenomes</taxon>
    </lineage>
</organism>
<keyword evidence="4" id="KW-1133">Transmembrane helix</keyword>
<feature type="non-terminal residue" evidence="7">
    <location>
        <position position="173"/>
    </location>
</feature>
<name>A0A5J4P4T0_9ZZZZ</name>
<dbReference type="Pfam" id="PF00884">
    <property type="entry name" value="Sulfatase"/>
    <property type="match status" value="1"/>
</dbReference>
<evidence type="ECO:0000256" key="2">
    <source>
        <dbReference type="ARBA" id="ARBA00022475"/>
    </source>
</evidence>
<dbReference type="PANTHER" id="PTHR47371">
    <property type="entry name" value="LIPOTEICHOIC ACID SYNTHASE"/>
    <property type="match status" value="1"/>
</dbReference>
<dbReference type="PANTHER" id="PTHR47371:SF3">
    <property type="entry name" value="PHOSPHOGLYCEROL TRANSFERASE I"/>
    <property type="match status" value="1"/>
</dbReference>
<keyword evidence="3" id="KW-0812">Transmembrane</keyword>
<sequence>QYFAQTLSTFEQPFVSGIFTLSSHHPFLVPERYKGKFPEGKNPIHKCIGYTDYALMRFFETVSRESWFKNTLFVITADHTNQSALEEYRTGSGLFAVPILFYQPDSGLKGLIDTSIAQQIDIMPTVLGYLGYDKPYVSFGCDLFNTPSEKTFAVNYLNGTYQYFKGNYLLQFN</sequence>
<evidence type="ECO:0000259" key="6">
    <source>
        <dbReference type="Pfam" id="PF00884"/>
    </source>
</evidence>
<evidence type="ECO:0000256" key="1">
    <source>
        <dbReference type="ARBA" id="ARBA00004651"/>
    </source>
</evidence>
<protein>
    <submittedName>
        <fullName evidence="7">Lipoteichoic acid synthase 1</fullName>
    </submittedName>
</protein>
<keyword evidence="2" id="KW-1003">Cell membrane</keyword>
<feature type="domain" description="Sulfatase N-terminal" evidence="6">
    <location>
        <begin position="9"/>
        <end position="132"/>
    </location>
</feature>
<dbReference type="InterPro" id="IPR017850">
    <property type="entry name" value="Alkaline_phosphatase_core_sf"/>
</dbReference>
<evidence type="ECO:0000313" key="7">
    <source>
        <dbReference type="EMBL" id="KAA6304262.1"/>
    </source>
</evidence>
<dbReference type="AlphaFoldDB" id="A0A5J4P4T0"/>
<comment type="subcellular location">
    <subcellularLocation>
        <location evidence="1">Cell membrane</location>
        <topology evidence="1">Multi-pass membrane protein</topology>
    </subcellularLocation>
</comment>
<dbReference type="InterPro" id="IPR000917">
    <property type="entry name" value="Sulfatase_N"/>
</dbReference>
<evidence type="ECO:0000256" key="5">
    <source>
        <dbReference type="ARBA" id="ARBA00023136"/>
    </source>
</evidence>
<proteinExistence type="predicted"/>
<keyword evidence="5" id="KW-0472">Membrane</keyword>
<dbReference type="GO" id="GO:0005886">
    <property type="term" value="C:plasma membrane"/>
    <property type="evidence" value="ECO:0007669"/>
    <property type="project" value="UniProtKB-SubCell"/>
</dbReference>
<dbReference type="SUPFAM" id="SSF53649">
    <property type="entry name" value="Alkaline phosphatase-like"/>
    <property type="match status" value="1"/>
</dbReference>
<dbReference type="EMBL" id="SNRY01011654">
    <property type="protein sequence ID" value="KAA6304262.1"/>
    <property type="molecule type" value="Genomic_DNA"/>
</dbReference>
<feature type="non-terminal residue" evidence="7">
    <location>
        <position position="1"/>
    </location>
</feature>